<organism evidence="13 14">
    <name type="scientific">Scophthalmus maximus</name>
    <name type="common">Turbot</name>
    <name type="synonym">Psetta maxima</name>
    <dbReference type="NCBI Taxonomy" id="52904"/>
    <lineage>
        <taxon>Eukaryota</taxon>
        <taxon>Metazoa</taxon>
        <taxon>Chordata</taxon>
        <taxon>Craniata</taxon>
        <taxon>Vertebrata</taxon>
        <taxon>Euteleostomi</taxon>
        <taxon>Actinopterygii</taxon>
        <taxon>Neopterygii</taxon>
        <taxon>Teleostei</taxon>
        <taxon>Neoteleostei</taxon>
        <taxon>Acanthomorphata</taxon>
        <taxon>Carangaria</taxon>
        <taxon>Pleuronectiformes</taxon>
        <taxon>Pleuronectoidei</taxon>
        <taxon>Scophthalmidae</taxon>
        <taxon>Scophthalmus</taxon>
    </lineage>
</organism>
<evidence type="ECO:0000259" key="11">
    <source>
        <dbReference type="Pfam" id="PF06333"/>
    </source>
</evidence>
<evidence type="ECO:0000256" key="7">
    <source>
        <dbReference type="ARBA" id="ARBA00023242"/>
    </source>
</evidence>
<sequence length="2335" mass="256659">MFVLNLVVLALLSASSGLSGIPRYIHGQWVISEDNLPYEDANAPSLAEESVWPDSPSAAVDQMLVEDQNMLTTPEQYVLGEQGRIGSVLIYEGGVGDDRAVYSHGGFVCIVQLLGFLTIYSVYCMYVSVCRTCGVTNLFNPRKLHPLFCAELTGIKWRCYNFRGGGEYGPVISAPAQDDPVLRSFMRCVQANLLCVWRRKIKPDAKELWIFWWGEEPNLADVIHHELEGFIDPIDVKSFMPGFKPLILKCWLFMIYCESEPPNHFDDEREELEASLRPHPRVHKSLTPVFVFPLTVAEEGLWECGLSYECRTLLFKAIHNLLERCLMDKGFVRIGRWFFKPHDLEEKSLGNRCLMDKGFVRIGRWFFKPHDLEEKSLGNSEHLSCSFSFFLHGESNVCTSVEIAQHQPAYHITEHHIRLAQTSITPVQVILSPYGLSGTLTGQAYKMSDPAVRKLMEDWSYFYPMVLQQKEGSGEKEKEEASQACDRNGHVAVEVIVGGVRMTYPAAFVLIAQGDLPLEQPPPVPAAQGLNREPNHCGVPLTPPTSPEQPCSADSGFVTSVSSVPTLDSSMGVTSISPKHSGKKLTCQVVHQAWRECYLSQPQPVLNPPSDVTPKKEVPNGVTTWDFNDLGARAPCSCSRVRQQKLNLTTTSSANAQTSANPTQSSGPSLYPPSLPKHKTSEKTEKADKLSKRPAMVPFHHRLSVTQDTPLEQDSPGGPQLGGLVAMEPPMEPLAALPSCKYPKALSRKGESLLHSPMSPLPPTLSPHPRVQDPEVLDGPMDMAICPDGVSGLGPISSETAMYTALLRQRENGAGWWRGFRTPRTDKTDVRPPELPTDKLEEVKAEAATEGAPLKRLYTQTHKRFKISEERVKDHIHTLGLFQQPGVEALREPGDDPYDFKEGDIEYTFSTSKRLKGQGREPSKKAKGEEITSNGALPDGKDAMSIFNSAPKSDESGQDDGAAKANPSLTREKDLVVNISDLDNIFDEDEEELGTVYPNQHSAKVPVSTEDRPLGKEGRVAVPYPSTVADLQRMFPTPPSLEQHPAFSPIMTYRDTPSQEPPAPSAAADHLPPLASTQLMEYRMETDESMASPRQEDIKPQIGSSMFAPLSCLPSQSLPPLKIPEQCYYRPSWSLMPKMEHFPAVMHPQSNAFIRDGYTNVPSVNAFTDQEYSQMSAATPSVGTTVGILPSPATPRFSVPTPRTPRTPRGINAASSGQGSVKQDGTELSSPASTPSTSMPLSSVEPHARPGPSLPEAHSLYAILLLSDSVLNVFKDRNFDSCCICACNLNVKGADVGVYIPDSTCEDQYRCMCGFSAIVNRRLAHGTGLFLEDELDIYGRTSEVGRAAERRLALCRRDPTMGNPKAKRPQDAAPASPSVMVLLQEQCAQPISSLTSLHLPLSCSCHGRKGALLQSWMSEKQWADGSDACVECYNALEQGLQYVDNPTGGKVDPAVVRSTALHSWPHTNVVEMSMLSSQDMVRMLLSLQPFLQDAIQKKRTGRTWENIQHVQGPLTWQQFHKMAGRGSYGSEESPEPLPIPTVLLGYDRERDFLALSPLALPFWEKLLLEPYGGQRDVAYVVLCPNSPSLLAAARVFFQELSAVYETCRLGKHRPLGKVSRDGLVRVGEDVEPEKLEELDVDQWMTGPWAGQQHTDNLSKLKLYAYACKQQLGPQLSALPLDSSLLLPPKAQPPVNNTPSAQPASTGQTQAWAPDGEQAQGAVSSANAPTPTGATSGQTGETSQGGTSESKGTSSATPPANTPAEIPELTSEQSRIGIPTVADSMDGLANPPAVVIYIVDAFLGSSAARSEGGEEEEGDEVEAGSIWLLGLLRCYTEMLQTLPEMMRPALVLQVVPCQYLLQPASGESRLYLQHLRSMAFSCYSQCRRLLPQQTHIKSLTGFGPVSIVNSVLKGPEHPNPLQLYTPPFILGPTRPKQPEQGEIWAEIPPRYNVLYVGYCLSHDQRWILVSCTDQQGELLESCIINIDVPNRARRPKVSARKMGLQKLWEWCIGIIQMTSLPWRIVIGRLGRLGHGELKDWSSLLGEHSLHSIGRQLREACRICGISAVDSPSILSACLVAMEPQGSFVVMPDAVTMGSVFGRSTALNLQTSQLNTPQDASCTHILVFPTSATTQLAPSSYPTEDNNDDMFDLPFPDELENDIGHDMMLITGNLHPSPNTSPVPSPGSPSGMGMGSNFHHTRSQGERLLSRDNPPEELKQQPLALGYYVSTAQTNGLPHWFWASCPQAESQCPLFLKASLHHHISIAQSDELVSDKTKRTPHPLDSKTTSDVLRFVLEQYNALSWLTCTPATQDRQSCLPVHLAVLIQMYNAILNML</sequence>
<feature type="region of interest" description="Disordered" evidence="9">
    <location>
        <begin position="909"/>
        <end position="969"/>
    </location>
</feature>
<comment type="caution">
    <text evidence="13">The sequence shown here is derived from an EMBL/GenBank/DDBJ whole genome shotgun (WGS) entry which is preliminary data.</text>
</comment>
<dbReference type="GO" id="GO:0016592">
    <property type="term" value="C:mediator complex"/>
    <property type="evidence" value="ECO:0007669"/>
    <property type="project" value="InterPro"/>
</dbReference>
<feature type="region of interest" description="Disordered" evidence="9">
    <location>
        <begin position="1683"/>
        <end position="1773"/>
    </location>
</feature>
<evidence type="ECO:0000256" key="8">
    <source>
        <dbReference type="RuleBase" id="RU364134"/>
    </source>
</evidence>
<keyword evidence="5 8" id="KW-0010">Activator</keyword>
<comment type="subcellular location">
    <subcellularLocation>
        <location evidence="1 8">Nucleus</location>
    </subcellularLocation>
</comment>
<evidence type="ECO:0000256" key="6">
    <source>
        <dbReference type="ARBA" id="ARBA00023163"/>
    </source>
</evidence>
<name>A0A6A4SBF2_SCOMX</name>
<dbReference type="InterPro" id="IPR051139">
    <property type="entry name" value="Mediator_complx_sub13"/>
</dbReference>
<evidence type="ECO:0000256" key="2">
    <source>
        <dbReference type="ARBA" id="ARBA00009354"/>
    </source>
</evidence>
<comment type="subunit">
    <text evidence="8">Component of the Mediator complex.</text>
</comment>
<feature type="compositionally biased region" description="Polar residues" evidence="9">
    <location>
        <begin position="1720"/>
        <end position="1729"/>
    </location>
</feature>
<feature type="region of interest" description="Disordered" evidence="9">
    <location>
        <begin position="525"/>
        <end position="553"/>
    </location>
</feature>
<dbReference type="Pfam" id="PF18296">
    <property type="entry name" value="MID_MedPIWI"/>
    <property type="match status" value="1"/>
</dbReference>
<feature type="compositionally biased region" description="Basic and acidic residues" evidence="9">
    <location>
        <begin position="918"/>
        <end position="930"/>
    </location>
</feature>
<comment type="function">
    <text evidence="8">Component of the Mediator complex, a coactivator involved in regulated transcription of nearly all RNA polymerase II-dependent genes. Mediator functions as a bridge to convey information from gene-specific regulatory proteins to the basal RNA polymerase II transcription machinery. Mediator is recruited to promoters by direct interactions with regulatory proteins and serves as a scaffold for the assembly of a functional preinitiation complex with RNA polymerase II and the general transcription factors.</text>
</comment>
<keyword evidence="3 8" id="KW-0678">Repressor</keyword>
<dbReference type="Proteomes" id="UP000438429">
    <property type="component" value="Unassembled WGS sequence"/>
</dbReference>
<feature type="region of interest" description="Disordered" evidence="9">
    <location>
        <begin position="1186"/>
        <end position="1251"/>
    </location>
</feature>
<dbReference type="InterPro" id="IPR009401">
    <property type="entry name" value="Med13_C"/>
</dbReference>
<evidence type="ECO:0000256" key="4">
    <source>
        <dbReference type="ARBA" id="ARBA00023015"/>
    </source>
</evidence>
<feature type="region of interest" description="Disordered" evidence="9">
    <location>
        <begin position="650"/>
        <end position="697"/>
    </location>
</feature>
<feature type="compositionally biased region" description="Low complexity" evidence="9">
    <location>
        <begin position="650"/>
        <end position="669"/>
    </location>
</feature>
<evidence type="ECO:0000256" key="5">
    <source>
        <dbReference type="ARBA" id="ARBA00023159"/>
    </source>
</evidence>
<keyword evidence="4 8" id="KW-0805">Transcription regulation</keyword>
<feature type="domain" description="Mediator complex subunit Med13 C-terminal" evidence="11">
    <location>
        <begin position="1923"/>
        <end position="2324"/>
    </location>
</feature>
<evidence type="ECO:0000256" key="9">
    <source>
        <dbReference type="SAM" id="MobiDB-lite"/>
    </source>
</evidence>
<evidence type="ECO:0000313" key="14">
    <source>
        <dbReference type="Proteomes" id="UP000438429"/>
    </source>
</evidence>
<feature type="compositionally biased region" description="Low complexity" evidence="9">
    <location>
        <begin position="2186"/>
        <end position="2195"/>
    </location>
</feature>
<evidence type="ECO:0000256" key="1">
    <source>
        <dbReference type="ARBA" id="ARBA00004123"/>
    </source>
</evidence>
<evidence type="ECO:0000313" key="13">
    <source>
        <dbReference type="EMBL" id="KAF0031493.1"/>
    </source>
</evidence>
<dbReference type="Pfam" id="PF06333">
    <property type="entry name" value="Med13_C"/>
    <property type="match status" value="1"/>
</dbReference>
<evidence type="ECO:0000256" key="3">
    <source>
        <dbReference type="ARBA" id="ARBA00022491"/>
    </source>
</evidence>
<dbReference type="PANTHER" id="PTHR48249:SF1">
    <property type="entry name" value="MEDIATOR OF RNA POLYMERASE II TRANSCRIPTION SUBUNIT 13-LIKE"/>
    <property type="match status" value="1"/>
</dbReference>
<feature type="compositionally biased region" description="Basic and acidic residues" evidence="9">
    <location>
        <begin position="679"/>
        <end position="691"/>
    </location>
</feature>
<keyword evidence="6 8" id="KW-0804">Transcription</keyword>
<feature type="compositionally biased region" description="Low complexity" evidence="9">
    <location>
        <begin position="1731"/>
        <end position="1756"/>
    </location>
</feature>
<keyword evidence="10" id="KW-0732">Signal</keyword>
<feature type="compositionally biased region" description="Polar residues" evidence="9">
    <location>
        <begin position="1693"/>
        <end position="1710"/>
    </location>
</feature>
<gene>
    <name evidence="13" type="ORF">F2P81_016048</name>
</gene>
<protein>
    <recommendedName>
        <fullName evidence="8">Mediator of RNA polymerase II transcription subunit 13</fullName>
    </recommendedName>
</protein>
<feature type="region of interest" description="Disordered" evidence="9">
    <location>
        <begin position="2174"/>
        <end position="2204"/>
    </location>
</feature>
<evidence type="ECO:0000259" key="12">
    <source>
        <dbReference type="Pfam" id="PF18296"/>
    </source>
</evidence>
<feature type="compositionally biased region" description="Low complexity" evidence="9">
    <location>
        <begin position="1228"/>
        <end position="1243"/>
    </location>
</feature>
<reference evidence="13 14" key="1">
    <citation type="submission" date="2019-06" db="EMBL/GenBank/DDBJ databases">
        <title>Draft genomes of female and male turbot (Scophthalmus maximus).</title>
        <authorList>
            <person name="Xu H."/>
            <person name="Xu X.-W."/>
            <person name="Shao C."/>
            <person name="Chen S."/>
        </authorList>
    </citation>
    <scope>NUCLEOTIDE SEQUENCE [LARGE SCALE GENOMIC DNA]</scope>
    <source>
        <strain evidence="13">Ysfricsl-2016a</strain>
        <tissue evidence="13">Blood</tissue>
    </source>
</reference>
<comment type="similarity">
    <text evidence="2 8">Belongs to the Mediator complex subunit 13 family.</text>
</comment>
<dbReference type="GO" id="GO:0003712">
    <property type="term" value="F:transcription coregulator activity"/>
    <property type="evidence" value="ECO:0007669"/>
    <property type="project" value="InterPro"/>
</dbReference>
<feature type="domain" description="MID" evidence="12">
    <location>
        <begin position="1575"/>
        <end position="1887"/>
    </location>
</feature>
<feature type="signal peptide" evidence="10">
    <location>
        <begin position="1"/>
        <end position="17"/>
    </location>
</feature>
<dbReference type="PANTHER" id="PTHR48249">
    <property type="entry name" value="MEDIATOR OF RNA POLYMERASE II TRANSCRIPTION SUBUNIT 13"/>
    <property type="match status" value="1"/>
</dbReference>
<dbReference type="GO" id="GO:0006357">
    <property type="term" value="P:regulation of transcription by RNA polymerase II"/>
    <property type="evidence" value="ECO:0007669"/>
    <property type="project" value="InterPro"/>
</dbReference>
<accession>A0A6A4SBF2</accession>
<evidence type="ECO:0000256" key="10">
    <source>
        <dbReference type="SAM" id="SignalP"/>
    </source>
</evidence>
<dbReference type="EMBL" id="VEVO01000014">
    <property type="protein sequence ID" value="KAF0031493.1"/>
    <property type="molecule type" value="Genomic_DNA"/>
</dbReference>
<proteinExistence type="inferred from homology"/>
<feature type="compositionally biased region" description="Polar residues" evidence="9">
    <location>
        <begin position="1213"/>
        <end position="1227"/>
    </location>
</feature>
<dbReference type="InterPro" id="IPR041285">
    <property type="entry name" value="MID_MedPIWI"/>
</dbReference>
<keyword evidence="7 8" id="KW-0539">Nucleus</keyword>
<feature type="chain" id="PRO_5025584609" description="Mediator of RNA polymerase II transcription subunit 13" evidence="10">
    <location>
        <begin position="18"/>
        <end position="2335"/>
    </location>
</feature>